<dbReference type="RefSeq" id="XP_028873460.1">
    <property type="nucleotide sequence ID" value="XM_029017662.1"/>
</dbReference>
<name>A0A1J4MC85_9CRYT</name>
<proteinExistence type="predicted"/>
<dbReference type="GeneID" id="39977441"/>
<dbReference type="GO" id="GO:0008298">
    <property type="term" value="P:intracellular mRNA localization"/>
    <property type="evidence" value="ECO:0007669"/>
    <property type="project" value="TreeGrafter"/>
</dbReference>
<feature type="coiled-coil region" evidence="1">
    <location>
        <begin position="81"/>
        <end position="129"/>
    </location>
</feature>
<dbReference type="Pfam" id="PF23435">
    <property type="entry name" value="DUF7121"/>
    <property type="match status" value="1"/>
</dbReference>
<evidence type="ECO:0000256" key="2">
    <source>
        <dbReference type="SAM" id="MobiDB-lite"/>
    </source>
</evidence>
<dbReference type="InterPro" id="IPR039604">
    <property type="entry name" value="Bfr1"/>
</dbReference>
<dbReference type="EMBL" id="LRBP01000027">
    <property type="protein sequence ID" value="OII71841.1"/>
    <property type="molecule type" value="Genomic_DNA"/>
</dbReference>
<evidence type="ECO:0000256" key="1">
    <source>
        <dbReference type="SAM" id="Coils"/>
    </source>
</evidence>
<keyword evidence="1" id="KW-0175">Coiled coil</keyword>
<dbReference type="InterPro" id="IPR055545">
    <property type="entry name" value="DUF7121"/>
</dbReference>
<dbReference type="GO" id="GO:0003729">
    <property type="term" value="F:mRNA binding"/>
    <property type="evidence" value="ECO:0007669"/>
    <property type="project" value="TreeGrafter"/>
</dbReference>
<accession>A0A1J4MC85</accession>
<dbReference type="Proteomes" id="UP000186176">
    <property type="component" value="Unassembled WGS sequence"/>
</dbReference>
<dbReference type="PANTHER" id="PTHR31027">
    <property type="entry name" value="NUCLEAR SEGREGATION PROTEIN BFR1"/>
    <property type="match status" value="1"/>
</dbReference>
<dbReference type="PANTHER" id="PTHR31027:SF2">
    <property type="entry name" value="LEBERCILIN DOMAIN-CONTAINING PROTEIN"/>
    <property type="match status" value="1"/>
</dbReference>
<dbReference type="GO" id="GO:0005783">
    <property type="term" value="C:endoplasmic reticulum"/>
    <property type="evidence" value="ECO:0007669"/>
    <property type="project" value="TreeGrafter"/>
</dbReference>
<dbReference type="GO" id="GO:0042175">
    <property type="term" value="C:nuclear outer membrane-endoplasmic reticulum membrane network"/>
    <property type="evidence" value="ECO:0007669"/>
    <property type="project" value="TreeGrafter"/>
</dbReference>
<gene>
    <name evidence="3" type="ORF">cubi_00649</name>
</gene>
<sequence>MVAVVSSDSHKERQSNRPRFITPVSAAEKSIPVVPAPDEKAYKETTEAIRQVLNEWNIKIRGLTKMINDRSVGREAFDRKKSEFQAKLDEYQKCIENLEEERKVCMAKINEKSKEGREMKANLQNLKKSVGYKSEEEIEARIKEIEYQLVTSTLSLKDEKKLLSQISQLKQSRPIVGRFAHMDASASSFEENSIIPLRAKIGSIIEDLNKFRKQKKEVFDKLRALTVDRQKALEPLRSLYDERSAMQSKVEEQHTKLRQLREEYDREMRLFMEYQSKLRALRSERVKEEKTLRDLYRQRDDLKLALEQEDDPPISTEMQLVQQSLSYIQKLMESHGITDKTSESTKEKANLNDESKGFSASAIKGCDKDESVLLPKNQRNEEYLIPPKGKKNKRKQNSSSNSSSSTHKPLVVDFTIISTFEKVDLDVPMTTDDLPKAYSLLMEKHLKLKSESDEKFANREKRKEEILKKLGDIELKITDAGGVLEDTPSSSPKIEESKE</sequence>
<feature type="region of interest" description="Disordered" evidence="2">
    <location>
        <begin position="338"/>
        <end position="407"/>
    </location>
</feature>
<protein>
    <submittedName>
        <fullName evidence="3">Nuclear segregation protein</fullName>
    </submittedName>
</protein>
<dbReference type="GO" id="GO:1990904">
    <property type="term" value="C:ribonucleoprotein complex"/>
    <property type="evidence" value="ECO:0007669"/>
    <property type="project" value="TreeGrafter"/>
</dbReference>
<evidence type="ECO:0000313" key="3">
    <source>
        <dbReference type="EMBL" id="OII71841.1"/>
    </source>
</evidence>
<reference evidence="3 4" key="1">
    <citation type="submission" date="2016-10" db="EMBL/GenBank/DDBJ databases">
        <title>Reductive evolution of mitochondrial metabolism and differential evolution of invasion-related proteins in Cryptosporidium.</title>
        <authorList>
            <person name="Liu S."/>
            <person name="Roellig D.M."/>
            <person name="Guo Y."/>
            <person name="Li N."/>
            <person name="Frace M.A."/>
            <person name="Tang K."/>
            <person name="Zhang L."/>
            <person name="Feng Y."/>
            <person name="Xiao L."/>
        </authorList>
    </citation>
    <scope>NUCLEOTIDE SEQUENCE [LARGE SCALE GENOMIC DNA]</scope>
    <source>
        <strain evidence="3">39726</strain>
    </source>
</reference>
<evidence type="ECO:0000313" key="4">
    <source>
        <dbReference type="Proteomes" id="UP000186176"/>
    </source>
</evidence>
<keyword evidence="4" id="KW-1185">Reference proteome</keyword>
<organism evidence="3 4">
    <name type="scientific">Cryptosporidium ubiquitum</name>
    <dbReference type="NCBI Taxonomy" id="857276"/>
    <lineage>
        <taxon>Eukaryota</taxon>
        <taxon>Sar</taxon>
        <taxon>Alveolata</taxon>
        <taxon>Apicomplexa</taxon>
        <taxon>Conoidasida</taxon>
        <taxon>Coccidia</taxon>
        <taxon>Eucoccidiorida</taxon>
        <taxon>Eimeriorina</taxon>
        <taxon>Cryptosporidiidae</taxon>
        <taxon>Cryptosporidium</taxon>
    </lineage>
</organism>
<feature type="region of interest" description="Disordered" evidence="2">
    <location>
        <begin position="1"/>
        <end position="20"/>
    </location>
</feature>
<dbReference type="OrthoDB" id="10261749at2759"/>
<feature type="coiled-coil region" evidence="1">
    <location>
        <begin position="243"/>
        <end position="298"/>
    </location>
</feature>
<comment type="caution">
    <text evidence="3">The sequence shown here is derived from an EMBL/GenBank/DDBJ whole genome shotgun (WGS) entry which is preliminary data.</text>
</comment>
<dbReference type="AlphaFoldDB" id="A0A1J4MC85"/>
<dbReference type="VEuPathDB" id="CryptoDB:cubi_00649"/>
<feature type="compositionally biased region" description="Basic and acidic residues" evidence="2">
    <location>
        <begin position="338"/>
        <end position="356"/>
    </location>
</feature>